<comment type="caution">
    <text evidence="1">The sequence shown here is derived from an EMBL/GenBank/DDBJ whole genome shotgun (WGS) entry which is preliminary data.</text>
</comment>
<evidence type="ECO:0000313" key="2">
    <source>
        <dbReference type="Proteomes" id="UP000646911"/>
    </source>
</evidence>
<name>A0ABR6Z9W1_9BURK</name>
<dbReference type="EMBL" id="JACOFX010000005">
    <property type="protein sequence ID" value="MBC3908379.1"/>
    <property type="molecule type" value="Genomic_DNA"/>
</dbReference>
<accession>A0ABR6Z9W1</accession>
<dbReference type="Proteomes" id="UP000646911">
    <property type="component" value="Unassembled WGS sequence"/>
</dbReference>
<organism evidence="1 2">
    <name type="scientific">Undibacterium umbellatum</name>
    <dbReference type="NCBI Taxonomy" id="2762300"/>
    <lineage>
        <taxon>Bacteria</taxon>
        <taxon>Pseudomonadati</taxon>
        <taxon>Pseudomonadota</taxon>
        <taxon>Betaproteobacteria</taxon>
        <taxon>Burkholderiales</taxon>
        <taxon>Oxalobacteraceae</taxon>
        <taxon>Undibacterium</taxon>
    </lineage>
</organism>
<keyword evidence="2" id="KW-1185">Reference proteome</keyword>
<sequence length="123" mass="13357">MAQTAVVNPYGKFLEGEDVEIEVAHFAAKNANGLYDVLLKMRGAAAFNAGIDGKTIKYNAVPGGSGVDYQFNGKTRMTMRQNNGTSQYQVFLDGRGIFIGEVRTRSQEVRPLHLLTASNEGGK</sequence>
<proteinExistence type="predicted"/>
<protein>
    <submittedName>
        <fullName evidence="1">Uncharacterized protein</fullName>
    </submittedName>
</protein>
<evidence type="ECO:0000313" key="1">
    <source>
        <dbReference type="EMBL" id="MBC3908379.1"/>
    </source>
</evidence>
<gene>
    <name evidence="1" type="ORF">H8L47_12500</name>
</gene>
<reference evidence="1 2" key="1">
    <citation type="submission" date="2020-08" db="EMBL/GenBank/DDBJ databases">
        <title>Novel species isolated from subtropical streams in China.</title>
        <authorList>
            <person name="Lu H."/>
        </authorList>
    </citation>
    <scope>NUCLEOTIDE SEQUENCE [LARGE SCALE GENOMIC DNA]</scope>
    <source>
        <strain evidence="1 2">NL8W</strain>
    </source>
</reference>